<dbReference type="EMBL" id="KN847900">
    <property type="protein sequence ID" value="KIR41661.1"/>
    <property type="molecule type" value="Genomic_DNA"/>
</dbReference>
<reference evidence="1 2" key="1">
    <citation type="submission" date="2015-01" db="EMBL/GenBank/DDBJ databases">
        <title>The Genome Sequence of Cryptococcus gattii Ram5.</title>
        <authorList>
            <consortium name="The Broad Institute Genomics Platform"/>
            <person name="Cuomo C."/>
            <person name="Litvintseva A."/>
            <person name="Chen Y."/>
            <person name="Heitman J."/>
            <person name="Sun S."/>
            <person name="Springer D."/>
            <person name="Dromer F."/>
            <person name="Young S."/>
            <person name="Zeng Q."/>
            <person name="Gargeya S."/>
            <person name="Abouelleil A."/>
            <person name="Alvarado L."/>
            <person name="Chapman S.B."/>
            <person name="Gainer-Dewar J."/>
            <person name="Goldberg J."/>
            <person name="Griggs A."/>
            <person name="Gujja S."/>
            <person name="Hansen M."/>
            <person name="Howarth C."/>
            <person name="Imamovic A."/>
            <person name="Larimer J."/>
            <person name="Murphy C."/>
            <person name="Naylor J."/>
            <person name="Pearson M."/>
            <person name="Priest M."/>
            <person name="Roberts A."/>
            <person name="Saif S."/>
            <person name="Shea T."/>
            <person name="Sykes S."/>
            <person name="Wortman J."/>
            <person name="Nusbaum C."/>
            <person name="Birren B."/>
        </authorList>
    </citation>
    <scope>NUCLEOTIDE SEQUENCE [LARGE SCALE GENOMIC DNA]</scope>
    <source>
        <strain evidence="1 2">Ram5</strain>
    </source>
</reference>
<gene>
    <name evidence="1" type="ORF">I313_02796</name>
</gene>
<name>A0A0D0V2P2_9TREE</name>
<dbReference type="Proteomes" id="UP000053392">
    <property type="component" value="Unassembled WGS sequence"/>
</dbReference>
<dbReference type="OrthoDB" id="2574439at2759"/>
<dbReference type="AlphaFoldDB" id="A0A0D0V2P2"/>
<proteinExistence type="predicted"/>
<protein>
    <submittedName>
        <fullName evidence="1">Uncharacterized protein</fullName>
    </submittedName>
</protein>
<dbReference type="HOGENOM" id="CLU_2440777_0_0_1"/>
<evidence type="ECO:0000313" key="2">
    <source>
        <dbReference type="Proteomes" id="UP000053392"/>
    </source>
</evidence>
<accession>A0A0D0V2P2</accession>
<evidence type="ECO:0000313" key="1">
    <source>
        <dbReference type="EMBL" id="KIR41661.1"/>
    </source>
</evidence>
<organism evidence="1 2">
    <name type="scientific">Cryptococcus deuterogattii Ram5</name>
    <dbReference type="NCBI Taxonomy" id="1296110"/>
    <lineage>
        <taxon>Eukaryota</taxon>
        <taxon>Fungi</taxon>
        <taxon>Dikarya</taxon>
        <taxon>Basidiomycota</taxon>
        <taxon>Agaricomycotina</taxon>
        <taxon>Tremellomycetes</taxon>
        <taxon>Tremellales</taxon>
        <taxon>Cryptococcaceae</taxon>
        <taxon>Cryptococcus</taxon>
        <taxon>Cryptococcus gattii species complex</taxon>
    </lineage>
</organism>
<keyword evidence="2" id="KW-1185">Reference proteome</keyword>
<sequence>MKYKDSISFQRYLYITNLPPGFLPAHLSQILAYPLKPNERRRRRRYTGVKLIQIYTVPRKSKQRKLPKSKSAPRLTYQIQKTLIILELSDA</sequence>